<accession>C6H656</accession>
<keyword evidence="1" id="KW-1133">Transmembrane helix</keyword>
<evidence type="ECO:0000256" key="2">
    <source>
        <dbReference type="SAM" id="SignalP"/>
    </source>
</evidence>
<feature type="transmembrane region" description="Helical" evidence="1">
    <location>
        <begin position="34"/>
        <end position="61"/>
    </location>
</feature>
<dbReference type="EMBL" id="GG692420">
    <property type="protein sequence ID" value="EER43877.1"/>
    <property type="molecule type" value="Genomic_DNA"/>
</dbReference>
<feature type="signal peptide" evidence="2">
    <location>
        <begin position="1"/>
        <end position="22"/>
    </location>
</feature>
<name>C6H656_AJECH</name>
<organism evidence="3 4">
    <name type="scientific">Ajellomyces capsulatus (strain H143)</name>
    <name type="common">Darling's disease fungus</name>
    <name type="synonym">Histoplasma capsulatum</name>
    <dbReference type="NCBI Taxonomy" id="544712"/>
    <lineage>
        <taxon>Eukaryota</taxon>
        <taxon>Fungi</taxon>
        <taxon>Dikarya</taxon>
        <taxon>Ascomycota</taxon>
        <taxon>Pezizomycotina</taxon>
        <taxon>Eurotiomycetes</taxon>
        <taxon>Eurotiomycetidae</taxon>
        <taxon>Onygenales</taxon>
        <taxon>Ajellomycetaceae</taxon>
        <taxon>Histoplasma</taxon>
    </lineage>
</organism>
<proteinExistence type="predicted"/>
<keyword evidence="1" id="KW-0472">Membrane</keyword>
<evidence type="ECO:0000313" key="4">
    <source>
        <dbReference type="Proteomes" id="UP000002624"/>
    </source>
</evidence>
<reference evidence="3" key="1">
    <citation type="submission" date="2009-05" db="EMBL/GenBank/DDBJ databases">
        <title>The Genome Sequence of Ajellomyces capsulatus strain H143.</title>
        <authorList>
            <consortium name="The Broad Institute Genome Sequencing Platform"/>
            <person name="Champion M."/>
            <person name="Cuomo C."/>
            <person name="Ma L.-J."/>
            <person name="Henn M.R."/>
            <person name="Sil A."/>
            <person name="Goldman B."/>
            <person name="Young S.K."/>
            <person name="Kodira C.D."/>
            <person name="Zeng Q."/>
            <person name="Koehrsen M."/>
            <person name="Alvarado L."/>
            <person name="Berlin A."/>
            <person name="Borenstein D."/>
            <person name="Chen Z."/>
            <person name="Engels R."/>
            <person name="Freedman E."/>
            <person name="Gellesch M."/>
            <person name="Goldberg J."/>
            <person name="Griggs A."/>
            <person name="Gujja S."/>
            <person name="Heiman D."/>
            <person name="Hepburn T."/>
            <person name="Howarth C."/>
            <person name="Jen D."/>
            <person name="Larson L."/>
            <person name="Lewis B."/>
            <person name="Mehta T."/>
            <person name="Park D."/>
            <person name="Pearson M."/>
            <person name="Roberts A."/>
            <person name="Saif S."/>
            <person name="Shea T."/>
            <person name="Shenoy N."/>
            <person name="Sisk P."/>
            <person name="Stolte C."/>
            <person name="Sykes S."/>
            <person name="Walk T."/>
            <person name="White J."/>
            <person name="Yandava C."/>
            <person name="Klein B."/>
            <person name="McEwen J.G."/>
            <person name="Puccia R."/>
            <person name="Goldman G.H."/>
            <person name="Felipe M.S."/>
            <person name="Nino-Vega G."/>
            <person name="San-Blas G."/>
            <person name="Taylor J."/>
            <person name="Mendoza L."/>
            <person name="Galagan J."/>
            <person name="Nusbaum C."/>
            <person name="Birren B."/>
        </authorList>
    </citation>
    <scope>NUCLEOTIDE SEQUENCE</scope>
    <source>
        <strain evidence="3">H143</strain>
    </source>
</reference>
<keyword evidence="1" id="KW-0812">Transmembrane</keyword>
<dbReference type="Proteomes" id="UP000002624">
    <property type="component" value="Unassembled WGS sequence"/>
</dbReference>
<dbReference type="AlphaFoldDB" id="C6H656"/>
<evidence type="ECO:0000256" key="1">
    <source>
        <dbReference type="SAM" id="Phobius"/>
    </source>
</evidence>
<dbReference type="HOGENOM" id="CLU_2573350_0_0_1"/>
<dbReference type="VEuPathDB" id="FungiDB:HCDG_01907"/>
<gene>
    <name evidence="3" type="ORF">HCDG_01907</name>
</gene>
<feature type="chain" id="PRO_5002965835" description="Secreted peptide" evidence="2">
    <location>
        <begin position="23"/>
        <end position="81"/>
    </location>
</feature>
<evidence type="ECO:0000313" key="3">
    <source>
        <dbReference type="EMBL" id="EER43877.1"/>
    </source>
</evidence>
<evidence type="ECO:0008006" key="5">
    <source>
        <dbReference type="Google" id="ProtNLM"/>
    </source>
</evidence>
<sequence length="81" mass="9188">MIFDALCSVLIFLTCHVPPLGASCFDILLFPRFLLALGCSVLSVFFLPFTVLLDPCASFWARSRRKTIPKRKWVAKNSMHL</sequence>
<protein>
    <recommendedName>
        <fullName evidence="5">Secreted peptide</fullName>
    </recommendedName>
</protein>
<keyword evidence="2" id="KW-0732">Signal</keyword>